<dbReference type="AlphaFoldDB" id="A0A6J6DEJ1"/>
<evidence type="ECO:0000313" key="1">
    <source>
        <dbReference type="EMBL" id="CAB4560663.1"/>
    </source>
</evidence>
<accession>A0A6J6DEJ1</accession>
<sequence>MVVALARIDVFKIKIKIELLRSEIISAHLKEHLFCLLFAGLLQQLEHQGLADALSAGFLTHSDGLDVSLVVARDLADARVAKQLLRFIGADRNQVVGVLGNQLGVHGVWIPGVTAKAGVFEHHDLIKICVQGLAN</sequence>
<gene>
    <name evidence="1" type="ORF">UFOPK1618_00511</name>
</gene>
<name>A0A6J6DEJ1_9ZZZZ</name>
<reference evidence="1" key="1">
    <citation type="submission" date="2020-05" db="EMBL/GenBank/DDBJ databases">
        <authorList>
            <person name="Chiriac C."/>
            <person name="Salcher M."/>
            <person name="Ghai R."/>
            <person name="Kavagutti S V."/>
        </authorList>
    </citation>
    <scope>NUCLEOTIDE SEQUENCE</scope>
</reference>
<dbReference type="EMBL" id="CAEZTF010000081">
    <property type="protein sequence ID" value="CAB4560663.1"/>
    <property type="molecule type" value="Genomic_DNA"/>
</dbReference>
<proteinExistence type="predicted"/>
<organism evidence="1">
    <name type="scientific">freshwater metagenome</name>
    <dbReference type="NCBI Taxonomy" id="449393"/>
    <lineage>
        <taxon>unclassified sequences</taxon>
        <taxon>metagenomes</taxon>
        <taxon>ecological metagenomes</taxon>
    </lineage>
</organism>
<protein>
    <submittedName>
        <fullName evidence="1">Unannotated protein</fullName>
    </submittedName>
</protein>